<keyword evidence="8" id="KW-1185">Reference proteome</keyword>
<keyword evidence="7" id="KW-0378">Hydrolase</keyword>
<dbReference type="OrthoDB" id="1721884at2759"/>
<dbReference type="SMART" id="SM01086">
    <property type="entry name" value="ClpB_D2-small"/>
    <property type="match status" value="1"/>
</dbReference>
<dbReference type="GO" id="GO:0008233">
    <property type="term" value="F:peptidase activity"/>
    <property type="evidence" value="ECO:0007669"/>
    <property type="project" value="UniProtKB-KW"/>
</dbReference>
<evidence type="ECO:0000256" key="2">
    <source>
        <dbReference type="ARBA" id="ARBA00022741"/>
    </source>
</evidence>
<dbReference type="PANTHER" id="PTHR48102">
    <property type="entry name" value="ATP-DEPENDENT CLP PROTEASE ATP-BINDING SUBUNIT CLPX-LIKE, MITOCHONDRIAL-RELATED"/>
    <property type="match status" value="1"/>
</dbReference>
<proteinExistence type="inferred from homology"/>
<dbReference type="NCBIfam" id="TIGR00390">
    <property type="entry name" value="hslU"/>
    <property type="match status" value="1"/>
</dbReference>
<dbReference type="InterPro" id="IPR003593">
    <property type="entry name" value="AAA+_ATPase"/>
</dbReference>
<dbReference type="PANTHER" id="PTHR48102:SF3">
    <property type="entry name" value="ATP-DEPENDENT PROTEASE ATPASE SUBUNIT HSLU"/>
    <property type="match status" value="1"/>
</dbReference>
<dbReference type="InterPro" id="IPR004491">
    <property type="entry name" value="HslU"/>
</dbReference>
<dbReference type="GO" id="GO:0005524">
    <property type="term" value="F:ATP binding"/>
    <property type="evidence" value="ECO:0007669"/>
    <property type="project" value="UniProtKB-KW"/>
</dbReference>
<dbReference type="Gene3D" id="1.10.8.10">
    <property type="entry name" value="DNA helicase RuvA subunit, C-terminal domain"/>
    <property type="match status" value="2"/>
</dbReference>
<comment type="similarity">
    <text evidence="1">Belongs to the ClpX chaperone family. HslU subfamily.</text>
</comment>
<dbReference type="Proteomes" id="UP000324585">
    <property type="component" value="Unassembled WGS sequence"/>
</dbReference>
<dbReference type="AlphaFoldDB" id="A0A5J4YZG1"/>
<dbReference type="GO" id="GO:0051603">
    <property type="term" value="P:proteolysis involved in protein catabolic process"/>
    <property type="evidence" value="ECO:0007669"/>
    <property type="project" value="TreeGrafter"/>
</dbReference>
<evidence type="ECO:0000313" key="7">
    <source>
        <dbReference type="EMBL" id="KAA8497029.1"/>
    </source>
</evidence>
<dbReference type="SUPFAM" id="SSF52540">
    <property type="entry name" value="P-loop containing nucleoside triphosphate hydrolases"/>
    <property type="match status" value="1"/>
</dbReference>
<comment type="caution">
    <text evidence="7">The sequence shown here is derived from an EMBL/GenBank/DDBJ whole genome shotgun (WGS) entry which is preliminary data.</text>
</comment>
<dbReference type="Pfam" id="PF07724">
    <property type="entry name" value="AAA_2"/>
    <property type="match status" value="1"/>
</dbReference>
<dbReference type="GO" id="GO:0009376">
    <property type="term" value="C:HslUV protease complex"/>
    <property type="evidence" value="ECO:0007669"/>
    <property type="project" value="InterPro"/>
</dbReference>
<reference evidence="8" key="1">
    <citation type="journal article" date="2019" name="Nat. Commun.">
        <title>Expansion of phycobilisome linker gene families in mesophilic red algae.</title>
        <authorList>
            <person name="Lee J."/>
            <person name="Kim D."/>
            <person name="Bhattacharya D."/>
            <person name="Yoon H.S."/>
        </authorList>
    </citation>
    <scope>NUCLEOTIDE SEQUENCE [LARGE SCALE GENOMIC DNA]</scope>
    <source>
        <strain evidence="8">CCMP 1328</strain>
    </source>
</reference>
<sequence length="411" mass="46298">MAIALRNRWRRKQLPEKMRDEVMPKNMLMIGPTGVGKTEIARRLAKLVDAPFIKVEATKFTEVGFHGRDVDQIIRDLLENGISLVKQRHRRKLKAQLERQVEDRLLDELAGVNARDTTRDSFRTLLRNGDLEDREIEIEESSRPKVPHILQDVTPGQSDVLRHLDKMLTVSRSGGTSGNKRLMSVKEARTVLEEGEAEKLINDDAILRQAIEATEQDGIVFIDEIDKICTPSGYRHGADASSEGVQRDLLPLIEGSIINTKRGNINTDHILFVASGAFHACKPSDLMAELQGRLPIRVELKGLTEEDMFRILTVPETNLVQQHIELMRTEGVTLIITDSALREIARVAAEVNRNVENIGARRLHTVLERILEQVSFNAPEMKGQTITIDTVDVKGSLSDMLMKTDLTKYVL</sequence>
<keyword evidence="7" id="KW-0645">Protease</keyword>
<dbReference type="NCBIfam" id="NF003544">
    <property type="entry name" value="PRK05201.1"/>
    <property type="match status" value="1"/>
</dbReference>
<dbReference type="EMBL" id="VRMN01000002">
    <property type="protein sequence ID" value="KAA8497029.1"/>
    <property type="molecule type" value="Genomic_DNA"/>
</dbReference>
<dbReference type="GO" id="GO:0016887">
    <property type="term" value="F:ATP hydrolysis activity"/>
    <property type="evidence" value="ECO:0007669"/>
    <property type="project" value="InterPro"/>
</dbReference>
<accession>A0A5J4YZG1</accession>
<gene>
    <name evidence="7" type="ORF">FVE85_0758</name>
</gene>
<evidence type="ECO:0000259" key="5">
    <source>
        <dbReference type="SMART" id="SM00382"/>
    </source>
</evidence>
<dbReference type="Gene3D" id="3.40.50.300">
    <property type="entry name" value="P-loop containing nucleotide triphosphate hydrolases"/>
    <property type="match status" value="2"/>
</dbReference>
<dbReference type="OMA" id="YGMIKTD"/>
<evidence type="ECO:0000313" key="8">
    <source>
        <dbReference type="Proteomes" id="UP000324585"/>
    </source>
</evidence>
<keyword evidence="3" id="KW-0067">ATP-binding</keyword>
<evidence type="ECO:0000256" key="4">
    <source>
        <dbReference type="ARBA" id="ARBA00023186"/>
    </source>
</evidence>
<evidence type="ECO:0000256" key="3">
    <source>
        <dbReference type="ARBA" id="ARBA00022840"/>
    </source>
</evidence>
<dbReference type="Gene3D" id="1.10.8.60">
    <property type="match status" value="1"/>
</dbReference>
<name>A0A5J4YZG1_PORPP</name>
<dbReference type="InterPro" id="IPR027417">
    <property type="entry name" value="P-loop_NTPase"/>
</dbReference>
<organism evidence="7 8">
    <name type="scientific">Porphyridium purpureum</name>
    <name type="common">Red alga</name>
    <name type="synonym">Porphyridium cruentum</name>
    <dbReference type="NCBI Taxonomy" id="35688"/>
    <lineage>
        <taxon>Eukaryota</taxon>
        <taxon>Rhodophyta</taxon>
        <taxon>Bangiophyceae</taxon>
        <taxon>Porphyridiales</taxon>
        <taxon>Porphyridiaceae</taxon>
        <taxon>Porphyridium</taxon>
    </lineage>
</organism>
<dbReference type="Pfam" id="PF00004">
    <property type="entry name" value="AAA"/>
    <property type="match status" value="1"/>
</dbReference>
<evidence type="ECO:0000256" key="1">
    <source>
        <dbReference type="ARBA" id="ARBA00009771"/>
    </source>
</evidence>
<keyword evidence="4" id="KW-0143">Chaperone</keyword>
<keyword evidence="2" id="KW-0547">Nucleotide-binding</keyword>
<dbReference type="InterPro" id="IPR003959">
    <property type="entry name" value="ATPase_AAA_core"/>
</dbReference>
<dbReference type="SMART" id="SM00382">
    <property type="entry name" value="AAA"/>
    <property type="match status" value="1"/>
</dbReference>
<evidence type="ECO:0000259" key="6">
    <source>
        <dbReference type="SMART" id="SM01086"/>
    </source>
</evidence>
<feature type="domain" description="AAA+ ATPase" evidence="5">
    <location>
        <begin position="23"/>
        <end position="304"/>
    </location>
</feature>
<protein>
    <submittedName>
        <fullName evidence="7">ATP-dependent protease ATPase subunit HslU</fullName>
    </submittedName>
</protein>
<dbReference type="InterPro" id="IPR050052">
    <property type="entry name" value="ATP-dep_Clp_protease_ClpX"/>
</dbReference>
<feature type="domain" description="Clp ATPase C-terminal" evidence="6">
    <location>
        <begin position="303"/>
        <end position="397"/>
    </location>
</feature>
<dbReference type="InterPro" id="IPR019489">
    <property type="entry name" value="Clp_ATPase_C"/>
</dbReference>